<name>A0A8H5GGN5_9AGAR</name>
<evidence type="ECO:0008006" key="9">
    <source>
        <dbReference type="Google" id="ProtNLM"/>
    </source>
</evidence>
<feature type="transmembrane region" description="Helical" evidence="6">
    <location>
        <begin position="159"/>
        <end position="181"/>
    </location>
</feature>
<evidence type="ECO:0000256" key="5">
    <source>
        <dbReference type="SAM" id="MobiDB-lite"/>
    </source>
</evidence>
<feature type="transmembrane region" description="Helical" evidence="6">
    <location>
        <begin position="127"/>
        <end position="147"/>
    </location>
</feature>
<dbReference type="PANTHER" id="PTHR21576:SF160">
    <property type="entry name" value="NODULIN-LIKE DOMAIN-CONTAINING PROTEIN"/>
    <property type="match status" value="1"/>
</dbReference>
<comment type="caution">
    <text evidence="7">The sequence shown here is derived from an EMBL/GenBank/DDBJ whole genome shotgun (WGS) entry which is preliminary data.</text>
</comment>
<feature type="transmembrane region" description="Helical" evidence="6">
    <location>
        <begin position="83"/>
        <end position="107"/>
    </location>
</feature>
<organism evidence="7 8">
    <name type="scientific">Tetrapyrgos nigripes</name>
    <dbReference type="NCBI Taxonomy" id="182062"/>
    <lineage>
        <taxon>Eukaryota</taxon>
        <taxon>Fungi</taxon>
        <taxon>Dikarya</taxon>
        <taxon>Basidiomycota</taxon>
        <taxon>Agaricomycotina</taxon>
        <taxon>Agaricomycetes</taxon>
        <taxon>Agaricomycetidae</taxon>
        <taxon>Agaricales</taxon>
        <taxon>Marasmiineae</taxon>
        <taxon>Marasmiaceae</taxon>
        <taxon>Tetrapyrgos</taxon>
    </lineage>
</organism>
<proteinExistence type="predicted"/>
<keyword evidence="2 6" id="KW-0812">Transmembrane</keyword>
<dbReference type="GO" id="GO:0000329">
    <property type="term" value="C:fungal-type vacuole membrane"/>
    <property type="evidence" value="ECO:0007669"/>
    <property type="project" value="TreeGrafter"/>
</dbReference>
<dbReference type="SUPFAM" id="SSF103473">
    <property type="entry name" value="MFS general substrate transporter"/>
    <property type="match status" value="1"/>
</dbReference>
<dbReference type="EMBL" id="JAACJM010000032">
    <property type="protein sequence ID" value="KAF5364602.1"/>
    <property type="molecule type" value="Genomic_DNA"/>
</dbReference>
<evidence type="ECO:0000256" key="4">
    <source>
        <dbReference type="ARBA" id="ARBA00023136"/>
    </source>
</evidence>
<dbReference type="OrthoDB" id="410267at2759"/>
<evidence type="ECO:0000256" key="1">
    <source>
        <dbReference type="ARBA" id="ARBA00004141"/>
    </source>
</evidence>
<protein>
    <recommendedName>
        <fullName evidence="9">MFS general substrate transporter</fullName>
    </recommendedName>
</protein>
<feature type="transmembrane region" description="Helical" evidence="6">
    <location>
        <begin position="459"/>
        <end position="478"/>
    </location>
</feature>
<reference evidence="7 8" key="1">
    <citation type="journal article" date="2020" name="ISME J.">
        <title>Uncovering the hidden diversity of litter-decomposition mechanisms in mushroom-forming fungi.</title>
        <authorList>
            <person name="Floudas D."/>
            <person name="Bentzer J."/>
            <person name="Ahren D."/>
            <person name="Johansson T."/>
            <person name="Persson P."/>
            <person name="Tunlid A."/>
        </authorList>
    </citation>
    <scope>NUCLEOTIDE SEQUENCE [LARGE SCALE GENOMIC DNA]</scope>
    <source>
        <strain evidence="7 8">CBS 291.85</strain>
    </source>
</reference>
<dbReference type="InterPro" id="IPR011701">
    <property type="entry name" value="MFS"/>
</dbReference>
<feature type="transmembrane region" description="Helical" evidence="6">
    <location>
        <begin position="201"/>
        <end position="223"/>
    </location>
</feature>
<dbReference type="AlphaFoldDB" id="A0A8H5GGN5"/>
<feature type="transmembrane region" description="Helical" evidence="6">
    <location>
        <begin position="575"/>
        <end position="594"/>
    </location>
</feature>
<accession>A0A8H5GGN5</accession>
<dbReference type="InterPro" id="IPR036259">
    <property type="entry name" value="MFS_trans_sf"/>
</dbReference>
<evidence type="ECO:0000256" key="3">
    <source>
        <dbReference type="ARBA" id="ARBA00022989"/>
    </source>
</evidence>
<evidence type="ECO:0000313" key="7">
    <source>
        <dbReference type="EMBL" id="KAF5364602.1"/>
    </source>
</evidence>
<evidence type="ECO:0000313" key="8">
    <source>
        <dbReference type="Proteomes" id="UP000559256"/>
    </source>
</evidence>
<dbReference type="Gene3D" id="1.20.1250.20">
    <property type="entry name" value="MFS general substrate transporter like domains"/>
    <property type="match status" value="1"/>
</dbReference>
<feature type="transmembrane region" description="Helical" evidence="6">
    <location>
        <begin position="490"/>
        <end position="512"/>
    </location>
</feature>
<keyword evidence="4 6" id="KW-0472">Membrane</keyword>
<sequence length="623" mass="67544">MIYFIVIDLKQPFIPYFISKCKAAIDNGAACPWLSLALIGDENLNHIAYQHTCQTAMEAAKMWIASSTFLSPSSGGLARITTLVASLFVALSAGTNYLNLIGLGGNVGVYLNGPLWGKVVDQRGPRIPLLSAFLLLLIGYSGIRFIYDGGVPESSKKLPTVLFAMLIAFSFMTGMGGNGGITSAINSTAKTFPDAVRGSTTGLVISGFGLSAFAFSTIAHLGFPGDTSSFLLVLALGTSFPMIIGFFFVRPIPLPSSGTLHDDYGDIDYAEAEAASLVPSVLHHDNTSRTVLLNQDEELHDHHQEPTTPSEEYIPGASVAVELSPPRSDTSHANRSRSRSHVRGGRSISRTGKPLIEQGPNIFGKKLWCSLDFWILFVSLSLASGTGLMYINNVGSMSQALYAYRNPTAYDDVEASQWQATQVPSPPIFVFRPLISFFREQKGLLSDLAKARFGLRRSYLLGLVSGIVLSSQLAASRIDAVGDLWKSSALLGLGYGSVFSLYAAICIEWFGLPHFSENWGYLSLSPLFGGNIFSVAFGRNLDAHESPVTSELGTSTSEMPSRQCLDGRLCYVDSLHITIGACLLSMLLSVWAAWRDRRKLATMSGEDYQDVRRTGVIWEESEE</sequence>
<dbReference type="Proteomes" id="UP000559256">
    <property type="component" value="Unassembled WGS sequence"/>
</dbReference>
<keyword evidence="3 6" id="KW-1133">Transmembrane helix</keyword>
<dbReference type="GO" id="GO:0022857">
    <property type="term" value="F:transmembrane transporter activity"/>
    <property type="evidence" value="ECO:0007669"/>
    <property type="project" value="InterPro"/>
</dbReference>
<evidence type="ECO:0000256" key="2">
    <source>
        <dbReference type="ARBA" id="ARBA00022692"/>
    </source>
</evidence>
<feature type="transmembrane region" description="Helical" evidence="6">
    <location>
        <begin position="519"/>
        <end position="537"/>
    </location>
</feature>
<feature type="transmembrane region" description="Helical" evidence="6">
    <location>
        <begin position="373"/>
        <end position="391"/>
    </location>
</feature>
<keyword evidence="8" id="KW-1185">Reference proteome</keyword>
<dbReference type="Pfam" id="PF07690">
    <property type="entry name" value="MFS_1"/>
    <property type="match status" value="1"/>
</dbReference>
<feature type="transmembrane region" description="Helical" evidence="6">
    <location>
        <begin position="230"/>
        <end position="249"/>
    </location>
</feature>
<dbReference type="PANTHER" id="PTHR21576">
    <property type="entry name" value="UNCHARACTERIZED NODULIN-LIKE PROTEIN"/>
    <property type="match status" value="1"/>
</dbReference>
<evidence type="ECO:0000256" key="6">
    <source>
        <dbReference type="SAM" id="Phobius"/>
    </source>
</evidence>
<comment type="subcellular location">
    <subcellularLocation>
        <location evidence="1">Membrane</location>
        <topology evidence="1">Multi-pass membrane protein</topology>
    </subcellularLocation>
</comment>
<gene>
    <name evidence="7" type="ORF">D9758_005619</name>
</gene>
<feature type="region of interest" description="Disordered" evidence="5">
    <location>
        <begin position="323"/>
        <end position="353"/>
    </location>
</feature>
<feature type="compositionally biased region" description="Basic residues" evidence="5">
    <location>
        <begin position="334"/>
        <end position="344"/>
    </location>
</feature>